<dbReference type="eggNOG" id="COG0526">
    <property type="taxonomic scope" value="Bacteria"/>
</dbReference>
<accession>A4SWN2</accession>
<dbReference type="GO" id="GO:0017004">
    <property type="term" value="P:cytochrome complex assembly"/>
    <property type="evidence" value="ECO:0007669"/>
    <property type="project" value="UniProtKB-KW"/>
</dbReference>
<protein>
    <submittedName>
        <fullName evidence="7">Redoxin domain protein</fullName>
    </submittedName>
</protein>
<feature type="chain" id="PRO_5002672306" evidence="5">
    <location>
        <begin position="21"/>
        <end position="158"/>
    </location>
</feature>
<reference evidence="7 8" key="1">
    <citation type="journal article" date="2012" name="Stand. Genomic Sci.">
        <title>Complete genome sequence of Polynucleobacter necessarius subsp. asymbioticus type strain (QLW-P1DMWA-1(T)).</title>
        <authorList>
            <person name="Meincke L."/>
            <person name="Copeland A."/>
            <person name="Lapidus A."/>
            <person name="Lucas S."/>
            <person name="Berry K.W."/>
            <person name="Del Rio T.G."/>
            <person name="Hammon N."/>
            <person name="Dalin E."/>
            <person name="Tice H."/>
            <person name="Pitluck S."/>
            <person name="Richardson P."/>
            <person name="Bruce D."/>
            <person name="Goodwin L."/>
            <person name="Han C."/>
            <person name="Tapia R."/>
            <person name="Detter J.C."/>
            <person name="Schmutz J."/>
            <person name="Brettin T."/>
            <person name="Larimer F."/>
            <person name="Land M."/>
            <person name="Hauser L."/>
            <person name="Kyrpides N.C."/>
            <person name="Ivanova N."/>
            <person name="Goker M."/>
            <person name="Woyke T."/>
            <person name="Wu Q.L."/>
            <person name="Pockl M."/>
            <person name="Hahn M.W."/>
            <person name="Klenk H.P."/>
        </authorList>
    </citation>
    <scope>NUCLEOTIDE SEQUENCE [LARGE SCALE GENOMIC DNA]</scope>
    <source>
        <strain evidence="8">DSM 18221 / CIP 109841 / QLW-P1DMWA-1</strain>
    </source>
</reference>
<organism evidence="7 8">
    <name type="scientific">Polynucleobacter asymbioticus (strain DSM 18221 / CIP 109841 / QLW-P1DMWA-1)</name>
    <name type="common">Polynucleobacter necessarius subsp. asymbioticus</name>
    <dbReference type="NCBI Taxonomy" id="312153"/>
    <lineage>
        <taxon>Bacteria</taxon>
        <taxon>Pseudomonadati</taxon>
        <taxon>Pseudomonadota</taxon>
        <taxon>Betaproteobacteria</taxon>
        <taxon>Burkholderiales</taxon>
        <taxon>Burkholderiaceae</taxon>
        <taxon>Polynucleobacter</taxon>
    </lineage>
</organism>
<dbReference type="CDD" id="cd02966">
    <property type="entry name" value="TlpA_like_family"/>
    <property type="match status" value="1"/>
</dbReference>
<dbReference type="GO" id="GO:0030313">
    <property type="term" value="C:cell envelope"/>
    <property type="evidence" value="ECO:0007669"/>
    <property type="project" value="UniProtKB-SubCell"/>
</dbReference>
<dbReference type="KEGG" id="pnu:Pnuc_0678"/>
<evidence type="ECO:0000259" key="6">
    <source>
        <dbReference type="PROSITE" id="PS51352"/>
    </source>
</evidence>
<dbReference type="InterPro" id="IPR000866">
    <property type="entry name" value="AhpC/TSA"/>
</dbReference>
<keyword evidence="8" id="KW-1185">Reference proteome</keyword>
<dbReference type="InterPro" id="IPR050553">
    <property type="entry name" value="Thioredoxin_ResA/DsbE_sf"/>
</dbReference>
<name>A4SWN2_POLAQ</name>
<dbReference type="PROSITE" id="PS00194">
    <property type="entry name" value="THIOREDOXIN_1"/>
    <property type="match status" value="1"/>
</dbReference>
<dbReference type="Proteomes" id="UP000000231">
    <property type="component" value="Chromosome"/>
</dbReference>
<evidence type="ECO:0000313" key="8">
    <source>
        <dbReference type="Proteomes" id="UP000000231"/>
    </source>
</evidence>
<evidence type="ECO:0000256" key="4">
    <source>
        <dbReference type="ARBA" id="ARBA00023284"/>
    </source>
</evidence>
<evidence type="ECO:0000256" key="3">
    <source>
        <dbReference type="ARBA" id="ARBA00023157"/>
    </source>
</evidence>
<dbReference type="RefSeq" id="WP_011902521.1">
    <property type="nucleotide sequence ID" value="NC_009379.1"/>
</dbReference>
<dbReference type="Pfam" id="PF00578">
    <property type="entry name" value="AhpC-TSA"/>
    <property type="match status" value="1"/>
</dbReference>
<comment type="subcellular location">
    <subcellularLocation>
        <location evidence="1">Cell envelope</location>
    </subcellularLocation>
</comment>
<dbReference type="PANTHER" id="PTHR42852">
    <property type="entry name" value="THIOL:DISULFIDE INTERCHANGE PROTEIN DSBE"/>
    <property type="match status" value="1"/>
</dbReference>
<keyword evidence="3" id="KW-1015">Disulfide bond</keyword>
<dbReference type="GeneID" id="31481037"/>
<keyword evidence="2" id="KW-0201">Cytochrome c-type biogenesis</keyword>
<evidence type="ECO:0000256" key="2">
    <source>
        <dbReference type="ARBA" id="ARBA00022748"/>
    </source>
</evidence>
<sequence length="158" mass="17888">MKKFLIVFTCLFVMMQSVMAGGETVKPYQKGDWKTLMKPYAGQTVIIHFWGVTCAPCAKEMPLWGKFLAQNKNANIVFIQVDDVSSESVIKMLNIANISSSASYTLATPFDDSLRYEIDPKWRGETPFTLLIDRNGKVIRKTGSLDFDKLKQWYSQAG</sequence>
<dbReference type="PANTHER" id="PTHR42852:SF6">
    <property type="entry name" value="THIOL:DISULFIDE INTERCHANGE PROTEIN DSBE"/>
    <property type="match status" value="1"/>
</dbReference>
<dbReference type="AlphaFoldDB" id="A4SWN2"/>
<dbReference type="InterPro" id="IPR017937">
    <property type="entry name" value="Thioredoxin_CS"/>
</dbReference>
<dbReference type="InterPro" id="IPR013766">
    <property type="entry name" value="Thioredoxin_domain"/>
</dbReference>
<dbReference type="SUPFAM" id="SSF52833">
    <property type="entry name" value="Thioredoxin-like"/>
    <property type="match status" value="1"/>
</dbReference>
<dbReference type="GO" id="GO:0016209">
    <property type="term" value="F:antioxidant activity"/>
    <property type="evidence" value="ECO:0007669"/>
    <property type="project" value="InterPro"/>
</dbReference>
<dbReference type="HOGENOM" id="CLU_110678_0_0_4"/>
<evidence type="ECO:0000313" key="7">
    <source>
        <dbReference type="EMBL" id="ABP33896.1"/>
    </source>
</evidence>
<dbReference type="Gene3D" id="3.40.30.10">
    <property type="entry name" value="Glutaredoxin"/>
    <property type="match status" value="1"/>
</dbReference>
<proteinExistence type="predicted"/>
<keyword evidence="5" id="KW-0732">Signal</keyword>
<dbReference type="PROSITE" id="PS51352">
    <property type="entry name" value="THIOREDOXIN_2"/>
    <property type="match status" value="1"/>
</dbReference>
<feature type="domain" description="Thioredoxin" evidence="6">
    <location>
        <begin position="14"/>
        <end position="158"/>
    </location>
</feature>
<dbReference type="EMBL" id="CP000655">
    <property type="protein sequence ID" value="ABP33896.1"/>
    <property type="molecule type" value="Genomic_DNA"/>
</dbReference>
<evidence type="ECO:0000256" key="1">
    <source>
        <dbReference type="ARBA" id="ARBA00004196"/>
    </source>
</evidence>
<dbReference type="InterPro" id="IPR036249">
    <property type="entry name" value="Thioredoxin-like_sf"/>
</dbReference>
<dbReference type="GO" id="GO:0015036">
    <property type="term" value="F:disulfide oxidoreductase activity"/>
    <property type="evidence" value="ECO:0007669"/>
    <property type="project" value="UniProtKB-ARBA"/>
</dbReference>
<keyword evidence="4" id="KW-0676">Redox-active center</keyword>
<gene>
    <name evidence="7" type="ordered locus">Pnuc_0678</name>
</gene>
<feature type="signal peptide" evidence="5">
    <location>
        <begin position="1"/>
        <end position="20"/>
    </location>
</feature>
<evidence type="ECO:0000256" key="5">
    <source>
        <dbReference type="SAM" id="SignalP"/>
    </source>
</evidence>